<dbReference type="Proteomes" id="UP000054561">
    <property type="component" value="Unassembled WGS sequence"/>
</dbReference>
<evidence type="ECO:0000313" key="4">
    <source>
        <dbReference type="Proteomes" id="UP000054561"/>
    </source>
</evidence>
<evidence type="ECO:0000259" key="2">
    <source>
        <dbReference type="Pfam" id="PF12879"/>
    </source>
</evidence>
<dbReference type="AlphaFoldDB" id="A0A0D9QF95"/>
<feature type="domain" description="Schizont-infected cell agglutination C-terminal" evidence="2">
    <location>
        <begin position="15"/>
        <end position="93"/>
    </location>
</feature>
<reference evidence="3 4" key="1">
    <citation type="submission" date="2014-03" db="EMBL/GenBank/DDBJ databases">
        <title>The Genome Sequence of Plasmodium fragile nilgiri.</title>
        <authorList>
            <consortium name="The Broad Institute Genomics Platform"/>
            <consortium name="The Broad Institute Genome Sequencing Center for Infectious Disease"/>
            <person name="Neafsey D."/>
            <person name="Duraisingh M."/>
            <person name="Young S.K."/>
            <person name="Zeng Q."/>
            <person name="Gargeya S."/>
            <person name="Abouelleil A."/>
            <person name="Alvarado L."/>
            <person name="Chapman S.B."/>
            <person name="Gainer-Dewar J."/>
            <person name="Goldberg J."/>
            <person name="Griggs A."/>
            <person name="Gujja S."/>
            <person name="Hansen M."/>
            <person name="Howarth C."/>
            <person name="Imamovic A."/>
            <person name="Larimer J."/>
            <person name="Pearson M."/>
            <person name="Poon T.W."/>
            <person name="Priest M."/>
            <person name="Roberts A."/>
            <person name="Saif S."/>
            <person name="Shea T."/>
            <person name="Sykes S."/>
            <person name="Wortman J."/>
            <person name="Nusbaum C."/>
            <person name="Birren B."/>
        </authorList>
    </citation>
    <scope>NUCLEOTIDE SEQUENCE [LARGE SCALE GENOMIC DNA]</scope>
    <source>
        <strain evidence="4">nilgiri</strain>
    </source>
</reference>
<gene>
    <name evidence="3" type="ORF">AK88_04720</name>
</gene>
<evidence type="ECO:0000256" key="1">
    <source>
        <dbReference type="SAM" id="MobiDB-lite"/>
    </source>
</evidence>
<keyword evidence="4" id="KW-1185">Reference proteome</keyword>
<dbReference type="GeneID" id="24270034"/>
<proteinExistence type="predicted"/>
<feature type="non-terminal residue" evidence="3">
    <location>
        <position position="1"/>
    </location>
</feature>
<sequence length="255" mass="29117">ILEHLQRGELPPPDYGYTLIRDRQPASTSARGQRPPRVHKRTIIELHLEVLHECEATEWENVKDDYLQILVEAFAQELMRDEATNNNILVVSTADQGPPGINVSSTVDTPTDADGTHTSPPNDEDPDPWSCMQHIQLETDPCLPHEQDPDPWKCMETIHLEQQTSHSQPAATNATSAPDHINWITWIDRNKHLLRACTGQPWFLQLKADWTQHVREHMVADAASGEHRTAATLERKKLDLWKAWVAKQHALMHIY</sequence>
<feature type="region of interest" description="Disordered" evidence="1">
    <location>
        <begin position="13"/>
        <end position="37"/>
    </location>
</feature>
<feature type="region of interest" description="Disordered" evidence="1">
    <location>
        <begin position="94"/>
        <end position="131"/>
    </location>
</feature>
<dbReference type="EMBL" id="KQ001717">
    <property type="protein sequence ID" value="KJP85648.1"/>
    <property type="molecule type" value="Genomic_DNA"/>
</dbReference>
<dbReference type="VEuPathDB" id="PlasmoDB:AK88_04720"/>
<name>A0A0D9QF95_PLAFR</name>
<feature type="non-terminal residue" evidence="3">
    <location>
        <position position="255"/>
    </location>
</feature>
<protein>
    <recommendedName>
        <fullName evidence="2">Schizont-infected cell agglutination C-terminal domain-containing protein</fullName>
    </recommendedName>
</protein>
<dbReference type="Pfam" id="PF12879">
    <property type="entry name" value="SICA_C"/>
    <property type="match status" value="1"/>
</dbReference>
<accession>A0A0D9QF95</accession>
<dbReference type="InterPro" id="IPR024288">
    <property type="entry name" value="SICA_C"/>
</dbReference>
<evidence type="ECO:0000313" key="3">
    <source>
        <dbReference type="EMBL" id="KJP85648.1"/>
    </source>
</evidence>
<organism evidence="3 4">
    <name type="scientific">Plasmodium fragile</name>
    <dbReference type="NCBI Taxonomy" id="5857"/>
    <lineage>
        <taxon>Eukaryota</taxon>
        <taxon>Sar</taxon>
        <taxon>Alveolata</taxon>
        <taxon>Apicomplexa</taxon>
        <taxon>Aconoidasida</taxon>
        <taxon>Haemosporida</taxon>
        <taxon>Plasmodiidae</taxon>
        <taxon>Plasmodium</taxon>
        <taxon>Plasmodium (Plasmodium)</taxon>
    </lineage>
</organism>
<dbReference type="RefSeq" id="XP_012337751.1">
    <property type="nucleotide sequence ID" value="XM_012482328.1"/>
</dbReference>